<dbReference type="NCBIfam" id="TIGR00077">
    <property type="entry name" value="lspA"/>
    <property type="match status" value="1"/>
</dbReference>
<keyword evidence="7 9" id="KW-1133">Transmembrane helix</keyword>
<keyword evidence="6 9" id="KW-0378">Hydrolase</keyword>
<feature type="region of interest" description="Disordered" evidence="12">
    <location>
        <begin position="153"/>
        <end position="179"/>
    </location>
</feature>
<feature type="compositionally biased region" description="Pro residues" evidence="12">
    <location>
        <begin position="170"/>
        <end position="179"/>
    </location>
</feature>
<evidence type="ECO:0000256" key="5">
    <source>
        <dbReference type="ARBA" id="ARBA00022750"/>
    </source>
</evidence>
<comment type="caution">
    <text evidence="13">The sequence shown here is derived from an EMBL/GenBank/DDBJ whole genome shotgun (WGS) entry which is preliminary data.</text>
</comment>
<comment type="similarity">
    <text evidence="1 9 11">Belongs to the peptidase A8 family.</text>
</comment>
<evidence type="ECO:0000256" key="1">
    <source>
        <dbReference type="ARBA" id="ARBA00006139"/>
    </source>
</evidence>
<evidence type="ECO:0000256" key="12">
    <source>
        <dbReference type="SAM" id="MobiDB-lite"/>
    </source>
</evidence>
<feature type="transmembrane region" description="Helical" evidence="9">
    <location>
        <begin position="127"/>
        <end position="148"/>
    </location>
</feature>
<dbReference type="EC" id="3.4.23.36" evidence="9"/>
<protein>
    <recommendedName>
        <fullName evidence="9">Lipoprotein signal peptidase</fullName>
        <ecNumber evidence="9">3.4.23.36</ecNumber>
    </recommendedName>
    <alternativeName>
        <fullName evidence="9">Prolipoprotein signal peptidase</fullName>
    </alternativeName>
    <alternativeName>
        <fullName evidence="9">Signal peptidase II</fullName>
        <shortName evidence="9">SPase II</shortName>
    </alternativeName>
</protein>
<dbReference type="PANTHER" id="PTHR33695">
    <property type="entry name" value="LIPOPROTEIN SIGNAL PEPTIDASE"/>
    <property type="match status" value="1"/>
</dbReference>
<evidence type="ECO:0000256" key="8">
    <source>
        <dbReference type="ARBA" id="ARBA00023136"/>
    </source>
</evidence>
<comment type="caution">
    <text evidence="9">Lacks conserved residue(s) required for the propagation of feature annotation.</text>
</comment>
<accession>A0A7Y2E8C7</accession>
<feature type="active site" evidence="9">
    <location>
        <position position="114"/>
    </location>
</feature>
<dbReference type="Pfam" id="PF01252">
    <property type="entry name" value="Peptidase_A8"/>
    <property type="match status" value="1"/>
</dbReference>
<dbReference type="UniPathway" id="UPA00665"/>
<evidence type="ECO:0000256" key="11">
    <source>
        <dbReference type="RuleBase" id="RU004181"/>
    </source>
</evidence>
<feature type="transmembrane region" description="Helical" evidence="9">
    <location>
        <begin position="87"/>
        <end position="107"/>
    </location>
</feature>
<evidence type="ECO:0000313" key="14">
    <source>
        <dbReference type="Proteomes" id="UP000547674"/>
    </source>
</evidence>
<dbReference type="GO" id="GO:0006508">
    <property type="term" value="P:proteolysis"/>
    <property type="evidence" value="ECO:0007669"/>
    <property type="project" value="UniProtKB-KW"/>
</dbReference>
<evidence type="ECO:0000256" key="10">
    <source>
        <dbReference type="RuleBase" id="RU000594"/>
    </source>
</evidence>
<gene>
    <name evidence="9 13" type="primary">lspA</name>
    <name evidence="13" type="ORF">HKN21_05590</name>
</gene>
<feature type="active site" evidence="9">
    <location>
        <position position="132"/>
    </location>
</feature>
<dbReference type="PANTHER" id="PTHR33695:SF1">
    <property type="entry name" value="LIPOPROTEIN SIGNAL PEPTIDASE"/>
    <property type="match status" value="1"/>
</dbReference>
<keyword evidence="2 9" id="KW-1003">Cell membrane</keyword>
<evidence type="ECO:0000256" key="6">
    <source>
        <dbReference type="ARBA" id="ARBA00022801"/>
    </source>
</evidence>
<dbReference type="Proteomes" id="UP000547674">
    <property type="component" value="Unassembled WGS sequence"/>
</dbReference>
<organism evidence="13 14">
    <name type="scientific">Eiseniibacteriota bacterium</name>
    <dbReference type="NCBI Taxonomy" id="2212470"/>
    <lineage>
        <taxon>Bacteria</taxon>
        <taxon>Candidatus Eiseniibacteriota</taxon>
    </lineage>
</organism>
<dbReference type="HAMAP" id="MF_00161">
    <property type="entry name" value="LspA"/>
    <property type="match status" value="1"/>
</dbReference>
<sequence>MNARIAALIAGALVLVLDVVTKQWVTDTYPLYSTRELLGDGLRLTHIHNAGAAFGLFQGSRWPLVSISVIAVLAVSYLLFTRARRHSVALPLGLILGGALGNLIDRIRLGRVVDFLDIGYGDWRWPVFNVADAAVTVAVIWLAVVLVFGEGKKRGDLESSSDGRGGGDAPGPPPAATPS</sequence>
<evidence type="ECO:0000256" key="7">
    <source>
        <dbReference type="ARBA" id="ARBA00022989"/>
    </source>
</evidence>
<dbReference type="AlphaFoldDB" id="A0A7Y2E8C7"/>
<evidence type="ECO:0000313" key="13">
    <source>
        <dbReference type="EMBL" id="NNF06212.1"/>
    </source>
</evidence>
<dbReference type="InterPro" id="IPR001872">
    <property type="entry name" value="Peptidase_A8"/>
</dbReference>
<dbReference type="PROSITE" id="PS00855">
    <property type="entry name" value="SPASE_II"/>
    <property type="match status" value="1"/>
</dbReference>
<dbReference type="PRINTS" id="PR00781">
    <property type="entry name" value="LIPOSIGPTASE"/>
</dbReference>
<proteinExistence type="inferred from homology"/>
<evidence type="ECO:0000256" key="2">
    <source>
        <dbReference type="ARBA" id="ARBA00022475"/>
    </source>
</evidence>
<comment type="subcellular location">
    <subcellularLocation>
        <location evidence="9">Cell membrane</location>
        <topology evidence="9">Multi-pass membrane protein</topology>
    </subcellularLocation>
</comment>
<comment type="function">
    <text evidence="9 10">This protein specifically catalyzes the removal of signal peptides from prolipoproteins.</text>
</comment>
<dbReference type="GO" id="GO:0004190">
    <property type="term" value="F:aspartic-type endopeptidase activity"/>
    <property type="evidence" value="ECO:0007669"/>
    <property type="project" value="UniProtKB-UniRule"/>
</dbReference>
<evidence type="ECO:0000256" key="9">
    <source>
        <dbReference type="HAMAP-Rule" id="MF_00161"/>
    </source>
</evidence>
<keyword evidence="3 9" id="KW-0645">Protease</keyword>
<evidence type="ECO:0000256" key="4">
    <source>
        <dbReference type="ARBA" id="ARBA00022692"/>
    </source>
</evidence>
<keyword evidence="8 9" id="KW-0472">Membrane</keyword>
<feature type="transmembrane region" description="Helical" evidence="9">
    <location>
        <begin position="62"/>
        <end position="80"/>
    </location>
</feature>
<reference evidence="13 14" key="1">
    <citation type="submission" date="2020-03" db="EMBL/GenBank/DDBJ databases">
        <title>Metabolic flexibility allows generalist bacteria to become dominant in a frequently disturbed ecosystem.</title>
        <authorList>
            <person name="Chen Y.-J."/>
            <person name="Leung P.M."/>
            <person name="Bay S.K."/>
            <person name="Hugenholtz P."/>
            <person name="Kessler A.J."/>
            <person name="Shelley G."/>
            <person name="Waite D.W."/>
            <person name="Cook P.L."/>
            <person name="Greening C."/>
        </authorList>
    </citation>
    <scope>NUCLEOTIDE SEQUENCE [LARGE SCALE GENOMIC DNA]</scope>
    <source>
        <strain evidence="13">SS_bin_28</strain>
    </source>
</reference>
<name>A0A7Y2E8C7_UNCEI</name>
<dbReference type="GO" id="GO:0005886">
    <property type="term" value="C:plasma membrane"/>
    <property type="evidence" value="ECO:0007669"/>
    <property type="project" value="UniProtKB-SubCell"/>
</dbReference>
<keyword evidence="5 9" id="KW-0064">Aspartyl protease</keyword>
<keyword evidence="4 9" id="KW-0812">Transmembrane</keyword>
<evidence type="ECO:0000256" key="3">
    <source>
        <dbReference type="ARBA" id="ARBA00022670"/>
    </source>
</evidence>
<dbReference type="EMBL" id="JABDJR010000212">
    <property type="protein sequence ID" value="NNF06212.1"/>
    <property type="molecule type" value="Genomic_DNA"/>
</dbReference>
<comment type="catalytic activity">
    <reaction evidence="9 10">
        <text>Release of signal peptides from bacterial membrane prolipoproteins. Hydrolyzes -Xaa-Yaa-Zaa-|-(S,diacylglyceryl)Cys-, in which Xaa is hydrophobic (preferably Leu), and Yaa (Ala or Ser) and Zaa (Gly or Ala) have small, neutral side chains.</text>
        <dbReference type="EC" id="3.4.23.36"/>
    </reaction>
</comment>
<comment type="pathway">
    <text evidence="9">Protein modification; lipoprotein biosynthesis (signal peptide cleavage).</text>
</comment>